<dbReference type="GO" id="GO:0008374">
    <property type="term" value="F:O-acyltransferase activity"/>
    <property type="evidence" value="ECO:0007669"/>
    <property type="project" value="InterPro"/>
</dbReference>
<dbReference type="AlphaFoldDB" id="A0A0C3KH07"/>
<organism evidence="10 11">
    <name type="scientific">Tulasnella calospora MUT 4182</name>
    <dbReference type="NCBI Taxonomy" id="1051891"/>
    <lineage>
        <taxon>Eukaryota</taxon>
        <taxon>Fungi</taxon>
        <taxon>Dikarya</taxon>
        <taxon>Basidiomycota</taxon>
        <taxon>Agaricomycotina</taxon>
        <taxon>Agaricomycetes</taxon>
        <taxon>Cantharellales</taxon>
        <taxon>Tulasnellaceae</taxon>
        <taxon>Tulasnella</taxon>
    </lineage>
</organism>
<dbReference type="HOGENOM" id="CLU_685098_0_0_1"/>
<evidence type="ECO:0000256" key="8">
    <source>
        <dbReference type="SAM" id="Phobius"/>
    </source>
</evidence>
<reference evidence="10 11" key="1">
    <citation type="submission" date="2014-04" db="EMBL/GenBank/DDBJ databases">
        <authorList>
            <consortium name="DOE Joint Genome Institute"/>
            <person name="Kuo A."/>
            <person name="Girlanda M."/>
            <person name="Perotto S."/>
            <person name="Kohler A."/>
            <person name="Nagy L.G."/>
            <person name="Floudas D."/>
            <person name="Copeland A."/>
            <person name="Barry K.W."/>
            <person name="Cichocki N."/>
            <person name="Veneault-Fourrey C."/>
            <person name="LaButti K."/>
            <person name="Lindquist E.A."/>
            <person name="Lipzen A."/>
            <person name="Lundell T."/>
            <person name="Morin E."/>
            <person name="Murat C."/>
            <person name="Sun H."/>
            <person name="Tunlid A."/>
            <person name="Henrissat B."/>
            <person name="Grigoriev I.V."/>
            <person name="Hibbett D.S."/>
            <person name="Martin F."/>
            <person name="Nordberg H.P."/>
            <person name="Cantor M.N."/>
            <person name="Hua S.X."/>
        </authorList>
    </citation>
    <scope>NUCLEOTIDE SEQUENCE [LARGE SCALE GENOMIC DNA]</scope>
    <source>
        <strain evidence="10 11">MUT 4182</strain>
    </source>
</reference>
<evidence type="ECO:0000256" key="7">
    <source>
        <dbReference type="ARBA" id="ARBA00023136"/>
    </source>
</evidence>
<evidence type="ECO:0000256" key="1">
    <source>
        <dbReference type="ARBA" id="ARBA00004141"/>
    </source>
</evidence>
<gene>
    <name evidence="10" type="ORF">M407DRAFT_81174</name>
</gene>
<feature type="transmembrane region" description="Helical" evidence="8">
    <location>
        <begin position="346"/>
        <end position="366"/>
    </location>
</feature>
<reference evidence="11" key="2">
    <citation type="submission" date="2015-01" db="EMBL/GenBank/DDBJ databases">
        <title>Evolutionary Origins and Diversification of the Mycorrhizal Mutualists.</title>
        <authorList>
            <consortium name="DOE Joint Genome Institute"/>
            <consortium name="Mycorrhizal Genomics Consortium"/>
            <person name="Kohler A."/>
            <person name="Kuo A."/>
            <person name="Nagy L.G."/>
            <person name="Floudas D."/>
            <person name="Copeland A."/>
            <person name="Barry K.W."/>
            <person name="Cichocki N."/>
            <person name="Veneault-Fourrey C."/>
            <person name="LaButti K."/>
            <person name="Lindquist E.A."/>
            <person name="Lipzen A."/>
            <person name="Lundell T."/>
            <person name="Morin E."/>
            <person name="Murat C."/>
            <person name="Riley R."/>
            <person name="Ohm R."/>
            <person name="Sun H."/>
            <person name="Tunlid A."/>
            <person name="Henrissat B."/>
            <person name="Grigoriev I.V."/>
            <person name="Hibbett D.S."/>
            <person name="Martin F."/>
        </authorList>
    </citation>
    <scope>NUCLEOTIDE SEQUENCE [LARGE SCALE GENOMIC DNA]</scope>
    <source>
        <strain evidence="11">MUT 4182</strain>
    </source>
</reference>
<evidence type="ECO:0000256" key="4">
    <source>
        <dbReference type="ARBA" id="ARBA00022679"/>
    </source>
</evidence>
<evidence type="ECO:0000256" key="3">
    <source>
        <dbReference type="ARBA" id="ARBA00007282"/>
    </source>
</evidence>
<keyword evidence="7 8" id="KW-0472">Membrane</keyword>
<evidence type="ECO:0000259" key="9">
    <source>
        <dbReference type="Pfam" id="PF13813"/>
    </source>
</evidence>
<comment type="similarity">
    <text evidence="3">Belongs to the wax synthase family.</text>
</comment>
<keyword evidence="5 8" id="KW-0812">Transmembrane</keyword>
<dbReference type="PANTHER" id="PTHR31595:SF57">
    <property type="entry name" value="OS04G0481900 PROTEIN"/>
    <property type="match status" value="1"/>
</dbReference>
<dbReference type="GO" id="GO:0006629">
    <property type="term" value="P:lipid metabolic process"/>
    <property type="evidence" value="ECO:0007669"/>
    <property type="project" value="InterPro"/>
</dbReference>
<feature type="transmembrane region" description="Helical" evidence="8">
    <location>
        <begin position="173"/>
        <end position="193"/>
    </location>
</feature>
<dbReference type="InterPro" id="IPR032805">
    <property type="entry name" value="Wax_synthase_dom"/>
</dbReference>
<evidence type="ECO:0000256" key="2">
    <source>
        <dbReference type="ARBA" id="ARBA00005179"/>
    </source>
</evidence>
<name>A0A0C3KH07_9AGAM</name>
<dbReference type="STRING" id="1051891.A0A0C3KH07"/>
<comment type="pathway">
    <text evidence="2">Secondary metabolite biosynthesis.</text>
</comment>
<keyword evidence="4" id="KW-0808">Transferase</keyword>
<feature type="transmembrane region" description="Helical" evidence="8">
    <location>
        <begin position="71"/>
        <end position="92"/>
    </location>
</feature>
<accession>A0A0C3KH07</accession>
<dbReference type="Proteomes" id="UP000054248">
    <property type="component" value="Unassembled WGS sequence"/>
</dbReference>
<evidence type="ECO:0000256" key="6">
    <source>
        <dbReference type="ARBA" id="ARBA00022989"/>
    </source>
</evidence>
<comment type="subcellular location">
    <subcellularLocation>
        <location evidence="1">Membrane</location>
        <topology evidence="1">Multi-pass membrane protein</topology>
    </subcellularLocation>
</comment>
<dbReference type="OrthoDB" id="1077582at2759"/>
<feature type="transmembrane region" description="Helical" evidence="8">
    <location>
        <begin position="213"/>
        <end position="231"/>
    </location>
</feature>
<keyword evidence="11" id="KW-1185">Reference proteome</keyword>
<protein>
    <recommendedName>
        <fullName evidence="9">Wax synthase domain-containing protein</fullName>
    </recommendedName>
</protein>
<evidence type="ECO:0000256" key="5">
    <source>
        <dbReference type="ARBA" id="ARBA00022692"/>
    </source>
</evidence>
<dbReference type="InterPro" id="IPR044851">
    <property type="entry name" value="Wax_synthase"/>
</dbReference>
<feature type="transmembrane region" description="Helical" evidence="8">
    <location>
        <begin position="305"/>
        <end position="326"/>
    </location>
</feature>
<sequence>MFLPSVNIPFQAYPSFIAGANILFACIYSTTIRTHPRLLAFLRMTLSIPGTWAFIRFAWYNGYVRDHSRGTYLGMATMSLYGMMKLLEVCWIRELDDERPRWVLKPNAQEPEKVVLPIPTDVRGRLAYTFDYLSTIRGCSWFPDRVWDFAPPYASTYSPPNSSSRLAFLQHQLISLSIQALLMDVFDVFVKSIDWAHLAHTTPTPVTSLPLHLQITFSLAVLITTMLYLTLPYTVMTTIFVVSGAATASSCPPMFDSPFESASLRDFWSFRWHHIFRRTFGRMGKPFLLLLPSSASPKTRRIARLAVTFFLSTTLHLLLLTTLPPLPPSSTNPNPQPFPFLDWNTIKFFLTQPLGLTLESVFIFPLTEGLSPRLKTTFRRAFAWSWLLFTGRYWSDSWTAKGLFNADSERPIIFSLVRGVLRGNWII</sequence>
<evidence type="ECO:0000313" key="11">
    <source>
        <dbReference type="Proteomes" id="UP000054248"/>
    </source>
</evidence>
<feature type="domain" description="Wax synthase" evidence="9">
    <location>
        <begin position="251"/>
        <end position="321"/>
    </location>
</feature>
<feature type="transmembrane region" description="Helical" evidence="8">
    <location>
        <begin position="38"/>
        <end position="59"/>
    </location>
</feature>
<dbReference type="Pfam" id="PF13813">
    <property type="entry name" value="MBOAT_2"/>
    <property type="match status" value="1"/>
</dbReference>
<feature type="transmembrane region" description="Helical" evidence="8">
    <location>
        <begin position="12"/>
        <end position="31"/>
    </location>
</feature>
<evidence type="ECO:0000313" key="10">
    <source>
        <dbReference type="EMBL" id="KIO20793.1"/>
    </source>
</evidence>
<dbReference type="GO" id="GO:0016020">
    <property type="term" value="C:membrane"/>
    <property type="evidence" value="ECO:0007669"/>
    <property type="project" value="UniProtKB-SubCell"/>
</dbReference>
<keyword evidence="6 8" id="KW-1133">Transmembrane helix</keyword>
<dbReference type="PANTHER" id="PTHR31595">
    <property type="entry name" value="LONG-CHAIN-ALCOHOL O-FATTY-ACYLTRANSFERASE 3-RELATED"/>
    <property type="match status" value="1"/>
</dbReference>
<proteinExistence type="inferred from homology"/>
<dbReference type="EMBL" id="KN823161">
    <property type="protein sequence ID" value="KIO20793.1"/>
    <property type="molecule type" value="Genomic_DNA"/>
</dbReference>